<protein>
    <submittedName>
        <fullName evidence="2">Uncharacterized protein</fullName>
    </submittedName>
</protein>
<dbReference type="AlphaFoldDB" id="A0A9P4UV26"/>
<dbReference type="EMBL" id="ML996243">
    <property type="protein sequence ID" value="KAF2729522.1"/>
    <property type="molecule type" value="Genomic_DNA"/>
</dbReference>
<name>A0A9P4UV26_9PLEO</name>
<keyword evidence="1" id="KW-0732">Signal</keyword>
<sequence length="204" mass="23143">MVRSINNSIVLLIRVSILVSTKAQCMVTYFISYNIPNPSSNIQHNNADTIAYSALRQDGAVLYQPAHYVEFANGPRWRDIRISPRPFFHCFLYLSRYHSLHPPLVLTLMIGASEGNFDDEDNLNWDDIDAAYNPSLATPPAYITDEGSHAYEGATVVVWPRMSQEDLNAALMEFGYEGVGVLEEDRLPPSYLEATQGQWWARRQ</sequence>
<comment type="caution">
    <text evidence="2">The sequence shown here is derived from an EMBL/GenBank/DDBJ whole genome shotgun (WGS) entry which is preliminary data.</text>
</comment>
<gene>
    <name evidence="2" type="ORF">EJ04DRAFT_568595</name>
</gene>
<dbReference type="Proteomes" id="UP000799444">
    <property type="component" value="Unassembled WGS sequence"/>
</dbReference>
<keyword evidence="3" id="KW-1185">Reference proteome</keyword>
<accession>A0A9P4UV26</accession>
<evidence type="ECO:0000313" key="2">
    <source>
        <dbReference type="EMBL" id="KAF2729522.1"/>
    </source>
</evidence>
<feature type="chain" id="PRO_5040215603" evidence="1">
    <location>
        <begin position="24"/>
        <end position="204"/>
    </location>
</feature>
<proteinExistence type="predicted"/>
<feature type="signal peptide" evidence="1">
    <location>
        <begin position="1"/>
        <end position="23"/>
    </location>
</feature>
<organism evidence="2 3">
    <name type="scientific">Polyplosphaeria fusca</name>
    <dbReference type="NCBI Taxonomy" id="682080"/>
    <lineage>
        <taxon>Eukaryota</taxon>
        <taxon>Fungi</taxon>
        <taxon>Dikarya</taxon>
        <taxon>Ascomycota</taxon>
        <taxon>Pezizomycotina</taxon>
        <taxon>Dothideomycetes</taxon>
        <taxon>Pleosporomycetidae</taxon>
        <taxon>Pleosporales</taxon>
        <taxon>Tetraplosphaeriaceae</taxon>
        <taxon>Polyplosphaeria</taxon>
    </lineage>
</organism>
<reference evidence="2" key="1">
    <citation type="journal article" date="2020" name="Stud. Mycol.">
        <title>101 Dothideomycetes genomes: a test case for predicting lifestyles and emergence of pathogens.</title>
        <authorList>
            <person name="Haridas S."/>
            <person name="Albert R."/>
            <person name="Binder M."/>
            <person name="Bloem J."/>
            <person name="Labutti K."/>
            <person name="Salamov A."/>
            <person name="Andreopoulos B."/>
            <person name="Baker S."/>
            <person name="Barry K."/>
            <person name="Bills G."/>
            <person name="Bluhm B."/>
            <person name="Cannon C."/>
            <person name="Castanera R."/>
            <person name="Culley D."/>
            <person name="Daum C."/>
            <person name="Ezra D."/>
            <person name="Gonzalez J."/>
            <person name="Henrissat B."/>
            <person name="Kuo A."/>
            <person name="Liang C."/>
            <person name="Lipzen A."/>
            <person name="Lutzoni F."/>
            <person name="Magnuson J."/>
            <person name="Mondo S."/>
            <person name="Nolan M."/>
            <person name="Ohm R."/>
            <person name="Pangilinan J."/>
            <person name="Park H.-J."/>
            <person name="Ramirez L."/>
            <person name="Alfaro M."/>
            <person name="Sun H."/>
            <person name="Tritt A."/>
            <person name="Yoshinaga Y."/>
            <person name="Zwiers L.-H."/>
            <person name="Turgeon B."/>
            <person name="Goodwin S."/>
            <person name="Spatafora J."/>
            <person name="Crous P."/>
            <person name="Grigoriev I."/>
        </authorList>
    </citation>
    <scope>NUCLEOTIDE SEQUENCE</scope>
    <source>
        <strain evidence="2">CBS 125425</strain>
    </source>
</reference>
<evidence type="ECO:0000256" key="1">
    <source>
        <dbReference type="SAM" id="SignalP"/>
    </source>
</evidence>
<evidence type="ECO:0000313" key="3">
    <source>
        <dbReference type="Proteomes" id="UP000799444"/>
    </source>
</evidence>